<organism evidence="2 3">
    <name type="scientific">Stemphylium lycopersici</name>
    <name type="common">Tomato gray leaf spot disease fungus</name>
    <name type="synonym">Thyrospora lycopersici</name>
    <dbReference type="NCBI Taxonomy" id="183478"/>
    <lineage>
        <taxon>Eukaryota</taxon>
        <taxon>Fungi</taxon>
        <taxon>Dikarya</taxon>
        <taxon>Ascomycota</taxon>
        <taxon>Pezizomycotina</taxon>
        <taxon>Dothideomycetes</taxon>
        <taxon>Pleosporomycetidae</taxon>
        <taxon>Pleosporales</taxon>
        <taxon>Pleosporineae</taxon>
        <taxon>Pleosporaceae</taxon>
        <taxon>Stemphylium</taxon>
    </lineage>
</organism>
<keyword evidence="3" id="KW-1185">Reference proteome</keyword>
<name>A0A364N585_STELY</name>
<evidence type="ECO:0000313" key="3">
    <source>
        <dbReference type="Proteomes" id="UP000249619"/>
    </source>
</evidence>
<dbReference type="AlphaFoldDB" id="A0A364N585"/>
<protein>
    <submittedName>
        <fullName evidence="2">Uncharacterized protein</fullName>
    </submittedName>
</protein>
<feature type="region of interest" description="Disordered" evidence="1">
    <location>
        <begin position="268"/>
        <end position="296"/>
    </location>
</feature>
<feature type="compositionally biased region" description="Basic and acidic residues" evidence="1">
    <location>
        <begin position="514"/>
        <end position="532"/>
    </location>
</feature>
<accession>A0A364N585</accession>
<feature type="compositionally biased region" description="Basic and acidic residues" evidence="1">
    <location>
        <begin position="447"/>
        <end position="456"/>
    </location>
</feature>
<feature type="compositionally biased region" description="Basic and acidic residues" evidence="1">
    <location>
        <begin position="388"/>
        <end position="403"/>
    </location>
</feature>
<reference evidence="3" key="1">
    <citation type="submission" date="2018-05" db="EMBL/GenBank/DDBJ databases">
        <title>Draft genome sequence of Stemphylium lycopersici strain CIDEFI 213.</title>
        <authorList>
            <person name="Medina R."/>
            <person name="Franco M.E.E."/>
            <person name="Lucentini C.G."/>
            <person name="Saparrat M.C.N."/>
            <person name="Balatti P.A."/>
        </authorList>
    </citation>
    <scope>NUCLEOTIDE SEQUENCE [LARGE SCALE GENOMIC DNA]</scope>
    <source>
        <strain evidence="3">CIDEFI 213</strain>
    </source>
</reference>
<feature type="region of interest" description="Disordered" evidence="1">
    <location>
        <begin position="1"/>
        <end position="133"/>
    </location>
</feature>
<feature type="compositionally biased region" description="Low complexity" evidence="1">
    <location>
        <begin position="97"/>
        <end position="111"/>
    </location>
</feature>
<sequence length="676" mass="72893">MSTTNRTKIPGIRPASLGARSALPERATSPPNRLSTPPAGPSRLPRRLQTHKPLPSPPIAQVVNPNSPPKAHRTLIDAYSASPIGPDWPIIRPENVPPRLSSKRSSLPTSSNITSTAPLSLEEEVEEPSTRVKRLSWHSFSTGASSGTGPILRISTDADAVIYGSRDSVPGVPIIPTVLPKPIYQPRSFSSRASRMTKATESRASLSIIPPSPTRSTSESMSNLSPCVKISPIRSMQPPRKASLDGHARKSPSPLATSFVDVMTTGQGAGTAANTHLSTPKSSHDISESTTPDSEPKSIALNLTVVPEMSEQTAEAHQDHAELSPEPAITPKDDYTLEVKKIRTTVTPSKNATIPCVPDAHASMDSPFSDMRNADRSSPFSPHTPPSRSHDTVRDIDPHKLRVPEAAVSISVDSSLGRHTPNGRQSDQSGRQSHASPVTTSSLLHGEPPDKQDRSSSKKVMAQRSLRGIFSRDKSRVKTPETVTTKHGFMSATRSSLAKVMRDSKSRSKVHLAKVTESKPETGPDHTMEKKHSPPMPLTAFKFTGTTASPSRQFVPDNREKTCTVVLDMLDRVDGQPRDSPDRLRDVQIAECVVNAAESSRNANICAMEAKKNSRDAEIHADRAGLELMRVYGLLADAGLNSEAGKAIASHSIRQDTPSPIILFNIMICHCQAGIL</sequence>
<dbReference type="Proteomes" id="UP000249619">
    <property type="component" value="Unassembled WGS sequence"/>
</dbReference>
<feature type="compositionally biased region" description="Low complexity" evidence="1">
    <location>
        <begin position="205"/>
        <end position="222"/>
    </location>
</feature>
<feature type="compositionally biased region" description="Basic and acidic residues" evidence="1">
    <location>
        <begin position="314"/>
        <end position="323"/>
    </location>
</feature>
<feature type="region of interest" description="Disordered" evidence="1">
    <location>
        <begin position="312"/>
        <end position="331"/>
    </location>
</feature>
<feature type="region of interest" description="Disordered" evidence="1">
    <location>
        <begin position="199"/>
        <end position="224"/>
    </location>
</feature>
<feature type="compositionally biased region" description="Polar residues" evidence="1">
    <location>
        <begin position="422"/>
        <end position="443"/>
    </location>
</feature>
<feature type="region of interest" description="Disordered" evidence="1">
    <location>
        <begin position="353"/>
        <end position="536"/>
    </location>
</feature>
<proteinExistence type="predicted"/>
<evidence type="ECO:0000313" key="2">
    <source>
        <dbReference type="EMBL" id="RAR12255.1"/>
    </source>
</evidence>
<comment type="caution">
    <text evidence="2">The sequence shown here is derived from an EMBL/GenBank/DDBJ whole genome shotgun (WGS) entry which is preliminary data.</text>
</comment>
<gene>
    <name evidence="2" type="ORF">DDE83_004142</name>
</gene>
<feature type="compositionally biased region" description="Basic and acidic residues" evidence="1">
    <location>
        <begin position="470"/>
        <end position="479"/>
    </location>
</feature>
<evidence type="ECO:0000256" key="1">
    <source>
        <dbReference type="SAM" id="MobiDB-lite"/>
    </source>
</evidence>
<dbReference type="EMBL" id="QGDH01000050">
    <property type="protein sequence ID" value="RAR12255.1"/>
    <property type="molecule type" value="Genomic_DNA"/>
</dbReference>
<feature type="region of interest" description="Disordered" evidence="1">
    <location>
        <begin position="235"/>
        <end position="254"/>
    </location>
</feature>